<name>A0A8H5GVY3_9AGAR</name>
<organism evidence="3 4">
    <name type="scientific">Tetrapyrgos nigripes</name>
    <dbReference type="NCBI Taxonomy" id="182062"/>
    <lineage>
        <taxon>Eukaryota</taxon>
        <taxon>Fungi</taxon>
        <taxon>Dikarya</taxon>
        <taxon>Basidiomycota</taxon>
        <taxon>Agaricomycotina</taxon>
        <taxon>Agaricomycetes</taxon>
        <taxon>Agaricomycetidae</taxon>
        <taxon>Agaricales</taxon>
        <taxon>Marasmiineae</taxon>
        <taxon>Marasmiaceae</taxon>
        <taxon>Tetrapyrgos</taxon>
    </lineage>
</organism>
<proteinExistence type="predicted"/>
<comment type="caution">
    <text evidence="3">The sequence shown here is derived from an EMBL/GenBank/DDBJ whole genome shotgun (WGS) entry which is preliminary data.</text>
</comment>
<reference evidence="3 4" key="1">
    <citation type="journal article" date="2020" name="ISME J.">
        <title>Uncovering the hidden diversity of litter-decomposition mechanisms in mushroom-forming fungi.</title>
        <authorList>
            <person name="Floudas D."/>
            <person name="Bentzer J."/>
            <person name="Ahren D."/>
            <person name="Johansson T."/>
            <person name="Persson P."/>
            <person name="Tunlid A."/>
        </authorList>
    </citation>
    <scope>NUCLEOTIDE SEQUENCE [LARGE SCALE GENOMIC DNA]</scope>
    <source>
        <strain evidence="3 4">CBS 291.85</strain>
    </source>
</reference>
<evidence type="ECO:0000256" key="1">
    <source>
        <dbReference type="SAM" id="MobiDB-lite"/>
    </source>
</evidence>
<protein>
    <submittedName>
        <fullName evidence="3">Uncharacterized protein</fullName>
    </submittedName>
</protein>
<evidence type="ECO:0000313" key="4">
    <source>
        <dbReference type="Proteomes" id="UP000559256"/>
    </source>
</evidence>
<dbReference type="Proteomes" id="UP000559256">
    <property type="component" value="Unassembled WGS sequence"/>
</dbReference>
<keyword evidence="2" id="KW-1133">Transmembrane helix</keyword>
<feature type="transmembrane region" description="Helical" evidence="2">
    <location>
        <begin position="102"/>
        <end position="121"/>
    </location>
</feature>
<keyword evidence="2" id="KW-0472">Membrane</keyword>
<accession>A0A8H5GVY3</accession>
<dbReference type="EMBL" id="JAACJM010000006">
    <property type="protein sequence ID" value="KAF5372153.1"/>
    <property type="molecule type" value="Genomic_DNA"/>
</dbReference>
<evidence type="ECO:0000313" key="3">
    <source>
        <dbReference type="EMBL" id="KAF5372153.1"/>
    </source>
</evidence>
<feature type="region of interest" description="Disordered" evidence="1">
    <location>
        <begin position="1"/>
        <end position="21"/>
    </location>
</feature>
<keyword evidence="4" id="KW-1185">Reference proteome</keyword>
<dbReference type="AlphaFoldDB" id="A0A8H5GVY3"/>
<sequence>MDTAPDNASVSGNANSVQQQPKRSAGQTVCLALDSCAAKIALTGGTSYAFGSTWSRLRPSQFVFDNPPPQALVGSSLSQPSGNAQRVRELFQKSRLNVFRNANQVGMIFASGAAFAIILFIPDMTDWVRILCIVLELWFELL</sequence>
<keyword evidence="2" id="KW-0812">Transmembrane</keyword>
<evidence type="ECO:0000256" key="2">
    <source>
        <dbReference type="SAM" id="Phobius"/>
    </source>
</evidence>
<gene>
    <name evidence="3" type="ORF">D9758_005105</name>
</gene>